<name>A0A7Y2E7Z3_UNCEI</name>
<dbReference type="EMBL" id="JABDJR010000342">
    <property type="protein sequence ID" value="NNF06821.1"/>
    <property type="molecule type" value="Genomic_DNA"/>
</dbReference>
<proteinExistence type="predicted"/>
<dbReference type="PROSITE" id="PS51257">
    <property type="entry name" value="PROKAR_LIPOPROTEIN"/>
    <property type="match status" value="1"/>
</dbReference>
<reference evidence="1 2" key="1">
    <citation type="submission" date="2020-03" db="EMBL/GenBank/DDBJ databases">
        <title>Metabolic flexibility allows generalist bacteria to become dominant in a frequently disturbed ecosystem.</title>
        <authorList>
            <person name="Chen Y.-J."/>
            <person name="Leung P.M."/>
            <person name="Bay S.K."/>
            <person name="Hugenholtz P."/>
            <person name="Kessler A.J."/>
            <person name="Shelley G."/>
            <person name="Waite D.W."/>
            <person name="Cook P.L."/>
            <person name="Greening C."/>
        </authorList>
    </citation>
    <scope>NUCLEOTIDE SEQUENCE [LARGE SCALE GENOMIC DNA]</scope>
    <source>
        <strain evidence="1">SS_bin_28</strain>
    </source>
</reference>
<evidence type="ECO:0000313" key="2">
    <source>
        <dbReference type="Proteomes" id="UP000547674"/>
    </source>
</evidence>
<dbReference type="SUPFAM" id="SSF52266">
    <property type="entry name" value="SGNH hydrolase"/>
    <property type="match status" value="1"/>
</dbReference>
<evidence type="ECO:0008006" key="3">
    <source>
        <dbReference type="Google" id="ProtNLM"/>
    </source>
</evidence>
<dbReference type="AlphaFoldDB" id="A0A7Y2E7Z3"/>
<protein>
    <recommendedName>
        <fullName evidence="3">SGNH/GDSL hydrolase family protein</fullName>
    </recommendedName>
</protein>
<feature type="non-terminal residue" evidence="1">
    <location>
        <position position="365"/>
    </location>
</feature>
<comment type="caution">
    <text evidence="1">The sequence shown here is derived from an EMBL/GenBank/DDBJ whole genome shotgun (WGS) entry which is preliminary data.</text>
</comment>
<dbReference type="Gene3D" id="3.40.50.1110">
    <property type="entry name" value="SGNH hydrolase"/>
    <property type="match status" value="1"/>
</dbReference>
<dbReference type="InterPro" id="IPR036514">
    <property type="entry name" value="SGNH_hydro_sf"/>
</dbReference>
<evidence type="ECO:0000313" key="1">
    <source>
        <dbReference type="EMBL" id="NNF06821.1"/>
    </source>
</evidence>
<accession>A0A7Y2E7Z3</accession>
<organism evidence="1 2">
    <name type="scientific">Eiseniibacteriota bacterium</name>
    <dbReference type="NCBI Taxonomy" id="2212470"/>
    <lineage>
        <taxon>Bacteria</taxon>
        <taxon>Candidatus Eiseniibacteriota</taxon>
    </lineage>
</organism>
<dbReference type="Proteomes" id="UP000547674">
    <property type="component" value="Unassembled WGS sequence"/>
</dbReference>
<gene>
    <name evidence="1" type="ORF">HKN21_08670</name>
</gene>
<sequence length="365" mass="38268">MKKTKRILSLLILPVVIVFGCAEIDPIEAPAVSSGEADFTVYVSLGNSLTMGIQGLGLVENHQKRAHPALIARQMGKSVFSNSNEIMTADPTAFVIPGWGAPGSPGLVRLVSLDPVTLEPLAPENAGSPVNTTYPIPYNNLAVSGFDVNEMLTEVGDEPGSLGQFVLRGQGTQVQQALALNPTFITLWAGANDVLAGATAGTPALMTSVEQFEEDYRLLIESLLGVAGTAGARPAQTAPTIVAGTIPSPTSTPFMTTIDPFVDIPLVGRVPLLGPDGPLDPNDLVTLSAQSLLLMGFGFAEGTDLDGDGEPDGMGPLPGEVILSVSETETVLDRVSDFNDIIRTICAEYEIPIVEINETFQEVSA</sequence>